<dbReference type="RefSeq" id="WP_081802712.1">
    <property type="nucleotide sequence ID" value="NZ_AXCW01000248.1"/>
</dbReference>
<dbReference type="NCBIfam" id="NF045728">
    <property type="entry name" value="glycosyl_F510_1955"/>
    <property type="match status" value="1"/>
</dbReference>
<name>A0A021VTL3_9CELL</name>
<evidence type="ECO:0000313" key="3">
    <source>
        <dbReference type="Proteomes" id="UP000019753"/>
    </source>
</evidence>
<accession>A0A021VTL3</accession>
<dbReference type="EMBL" id="AXCW01000248">
    <property type="protein sequence ID" value="EYR62402.1"/>
    <property type="molecule type" value="Genomic_DNA"/>
</dbReference>
<dbReference type="CDD" id="cd15482">
    <property type="entry name" value="Sialidase_non-viral"/>
    <property type="match status" value="1"/>
</dbReference>
<sequence>MPHSTLRRAATGAAVVLLLAGCGATTTESGAGPAPSEAPSDPVASAPAETTAPSDPSAPTEAGQEAPPVPGAHVHGVALTDDGVVLVASHEGLVRYAPDGMTSVGPTIDLMGFAAPEPGRLLASGHPGPGADLPEPMGLIESTDGGETWTVLSRGGRSDFHALAASSSVVLGFDAEGLWTSPDGREWEALDPPVAPYALAVSPDGATVLMTHQDGPQRSADGGRTWEAVDGPLLQRVAFADAGTAVGAAPDGSVHVSTDGGVTWEARGSLGGPPEALDARLVDGALHVVGITGARVVLSTDGGAGFAPFTFR</sequence>
<gene>
    <name evidence="2" type="ORF">N866_08885</name>
</gene>
<dbReference type="Pfam" id="PF02012">
    <property type="entry name" value="BNR"/>
    <property type="match status" value="1"/>
</dbReference>
<evidence type="ECO:0000256" key="1">
    <source>
        <dbReference type="SAM" id="MobiDB-lite"/>
    </source>
</evidence>
<dbReference type="AlphaFoldDB" id="A0A021VTL3"/>
<reference evidence="2 3" key="1">
    <citation type="submission" date="2014-01" db="EMBL/GenBank/DDBJ databases">
        <title>Actinotalea ferrariae CF5-4.</title>
        <authorList>
            <person name="Chen F."/>
            <person name="Li Y."/>
            <person name="Wang G."/>
        </authorList>
    </citation>
    <scope>NUCLEOTIDE SEQUENCE [LARGE SCALE GENOMIC DNA]</scope>
    <source>
        <strain evidence="2 3">CF5-4</strain>
    </source>
</reference>
<protein>
    <recommendedName>
        <fullName evidence="4">Exo-alpha-sialidase</fullName>
    </recommendedName>
</protein>
<dbReference type="InterPro" id="IPR002860">
    <property type="entry name" value="BNR_rpt"/>
</dbReference>
<feature type="region of interest" description="Disordered" evidence="1">
    <location>
        <begin position="25"/>
        <end position="75"/>
    </location>
</feature>
<dbReference type="SUPFAM" id="SSF110296">
    <property type="entry name" value="Oligoxyloglucan reducing end-specific cellobiohydrolase"/>
    <property type="match status" value="1"/>
</dbReference>
<dbReference type="PROSITE" id="PS51257">
    <property type="entry name" value="PROKAR_LIPOPROTEIN"/>
    <property type="match status" value="1"/>
</dbReference>
<dbReference type="Proteomes" id="UP000019753">
    <property type="component" value="Unassembled WGS sequence"/>
</dbReference>
<evidence type="ECO:0000313" key="2">
    <source>
        <dbReference type="EMBL" id="EYR62402.1"/>
    </source>
</evidence>
<dbReference type="InterPro" id="IPR015943">
    <property type="entry name" value="WD40/YVTN_repeat-like_dom_sf"/>
</dbReference>
<dbReference type="Gene3D" id="2.130.10.10">
    <property type="entry name" value="YVTN repeat-like/Quinoprotein amine dehydrogenase"/>
    <property type="match status" value="1"/>
</dbReference>
<dbReference type="InterPro" id="IPR054817">
    <property type="entry name" value="Glycosyl_F510_1955-like"/>
</dbReference>
<proteinExistence type="predicted"/>
<evidence type="ECO:0008006" key="4">
    <source>
        <dbReference type="Google" id="ProtNLM"/>
    </source>
</evidence>
<comment type="caution">
    <text evidence="2">The sequence shown here is derived from an EMBL/GenBank/DDBJ whole genome shotgun (WGS) entry which is preliminary data.</text>
</comment>
<organism evidence="2 3">
    <name type="scientific">Actinotalea ferrariae CF5-4</name>
    <dbReference type="NCBI Taxonomy" id="948458"/>
    <lineage>
        <taxon>Bacteria</taxon>
        <taxon>Bacillati</taxon>
        <taxon>Actinomycetota</taxon>
        <taxon>Actinomycetes</taxon>
        <taxon>Micrococcales</taxon>
        <taxon>Cellulomonadaceae</taxon>
        <taxon>Actinotalea</taxon>
    </lineage>
</organism>
<keyword evidence="3" id="KW-1185">Reference proteome</keyword>